<dbReference type="Pfam" id="PF13181">
    <property type="entry name" value="TPR_8"/>
    <property type="match status" value="1"/>
</dbReference>
<dbReference type="InterPro" id="IPR050344">
    <property type="entry name" value="Peptidase_M1_aminopeptidases"/>
</dbReference>
<evidence type="ECO:0000313" key="5">
    <source>
        <dbReference type="Proteomes" id="UP000002432"/>
    </source>
</evidence>
<dbReference type="InterPro" id="IPR027268">
    <property type="entry name" value="Peptidase_M4/M1_CTD_sf"/>
</dbReference>
<keyword evidence="4" id="KW-0031">Aminopeptidase</keyword>
<keyword evidence="4" id="KW-0378">Hydrolase</keyword>
<dbReference type="RefSeq" id="WP_011523338.1">
    <property type="nucleotide sequence ID" value="NC_008009.1"/>
</dbReference>
<organism evidence="4 5">
    <name type="scientific">Koribacter versatilis (strain Ellin345)</name>
    <dbReference type="NCBI Taxonomy" id="204669"/>
    <lineage>
        <taxon>Bacteria</taxon>
        <taxon>Pseudomonadati</taxon>
        <taxon>Acidobacteriota</taxon>
        <taxon>Terriglobia</taxon>
        <taxon>Terriglobales</taxon>
        <taxon>Candidatus Korobacteraceae</taxon>
        <taxon>Candidatus Korobacter</taxon>
    </lineage>
</organism>
<dbReference type="PANTHER" id="PTHR11533">
    <property type="entry name" value="PROTEASE M1 ZINC METALLOPROTEASE"/>
    <property type="match status" value="1"/>
</dbReference>
<dbReference type="SUPFAM" id="SSF55486">
    <property type="entry name" value="Metalloproteases ('zincins'), catalytic domain"/>
    <property type="match status" value="1"/>
</dbReference>
<dbReference type="PANTHER" id="PTHR11533:SF174">
    <property type="entry name" value="PUROMYCIN-SENSITIVE AMINOPEPTIDASE-RELATED"/>
    <property type="match status" value="1"/>
</dbReference>
<dbReference type="GO" id="GO:0005615">
    <property type="term" value="C:extracellular space"/>
    <property type="evidence" value="ECO:0007669"/>
    <property type="project" value="TreeGrafter"/>
</dbReference>
<dbReference type="GO" id="GO:0005737">
    <property type="term" value="C:cytoplasm"/>
    <property type="evidence" value="ECO:0007669"/>
    <property type="project" value="TreeGrafter"/>
</dbReference>
<dbReference type="eggNOG" id="COG0308">
    <property type="taxonomic scope" value="Bacteria"/>
</dbReference>
<dbReference type="SMART" id="SM00028">
    <property type="entry name" value="TPR"/>
    <property type="match status" value="3"/>
</dbReference>
<accession>Q1INL3</accession>
<dbReference type="GO" id="GO:0008270">
    <property type="term" value="F:zinc ion binding"/>
    <property type="evidence" value="ECO:0007669"/>
    <property type="project" value="InterPro"/>
</dbReference>
<dbReference type="Gene3D" id="1.25.40.10">
    <property type="entry name" value="Tetratricopeptide repeat domain"/>
    <property type="match status" value="1"/>
</dbReference>
<keyword evidence="2" id="KW-0732">Signal</keyword>
<dbReference type="InterPro" id="IPR019734">
    <property type="entry name" value="TPR_rpt"/>
</dbReference>
<keyword evidence="4" id="KW-0645">Protease</keyword>
<feature type="domain" description="Peptidase M1 membrane alanine aminopeptidase" evidence="3">
    <location>
        <begin position="334"/>
        <end position="476"/>
    </location>
</feature>
<dbReference type="eggNOG" id="COG0457">
    <property type="taxonomic scope" value="Bacteria"/>
</dbReference>
<evidence type="ECO:0000313" key="4">
    <source>
        <dbReference type="EMBL" id="ABF41537.1"/>
    </source>
</evidence>
<dbReference type="KEGG" id="aba:Acid345_2536"/>
<feature type="repeat" description="TPR" evidence="1">
    <location>
        <begin position="569"/>
        <end position="602"/>
    </location>
</feature>
<dbReference type="Proteomes" id="UP000002432">
    <property type="component" value="Chromosome"/>
</dbReference>
<dbReference type="GO" id="GO:0042277">
    <property type="term" value="F:peptide binding"/>
    <property type="evidence" value="ECO:0007669"/>
    <property type="project" value="TreeGrafter"/>
</dbReference>
<dbReference type="EMBL" id="CP000360">
    <property type="protein sequence ID" value="ABF41537.1"/>
    <property type="molecule type" value="Genomic_DNA"/>
</dbReference>
<dbReference type="Gene3D" id="1.10.390.10">
    <property type="entry name" value="Neutral Protease Domain 2"/>
    <property type="match status" value="1"/>
</dbReference>
<dbReference type="InterPro" id="IPR014782">
    <property type="entry name" value="Peptidase_M1_dom"/>
</dbReference>
<reference evidence="4 5" key="1">
    <citation type="journal article" date="2009" name="Appl. Environ. Microbiol.">
        <title>Three genomes from the phylum Acidobacteria provide insight into the lifestyles of these microorganisms in soils.</title>
        <authorList>
            <person name="Ward N.L."/>
            <person name="Challacombe J.F."/>
            <person name="Janssen P.H."/>
            <person name="Henrissat B."/>
            <person name="Coutinho P.M."/>
            <person name="Wu M."/>
            <person name="Xie G."/>
            <person name="Haft D.H."/>
            <person name="Sait M."/>
            <person name="Badger J."/>
            <person name="Barabote R.D."/>
            <person name="Bradley B."/>
            <person name="Brettin T.S."/>
            <person name="Brinkac L.M."/>
            <person name="Bruce D."/>
            <person name="Creasy T."/>
            <person name="Daugherty S.C."/>
            <person name="Davidsen T.M."/>
            <person name="DeBoy R.T."/>
            <person name="Detter J.C."/>
            <person name="Dodson R.J."/>
            <person name="Durkin A.S."/>
            <person name="Ganapathy A."/>
            <person name="Gwinn-Giglio M."/>
            <person name="Han C.S."/>
            <person name="Khouri H."/>
            <person name="Kiss H."/>
            <person name="Kothari S.P."/>
            <person name="Madupu R."/>
            <person name="Nelson K.E."/>
            <person name="Nelson W.C."/>
            <person name="Paulsen I."/>
            <person name="Penn K."/>
            <person name="Ren Q."/>
            <person name="Rosovitz M.J."/>
            <person name="Selengut J.D."/>
            <person name="Shrivastava S."/>
            <person name="Sullivan S.A."/>
            <person name="Tapia R."/>
            <person name="Thompson L.S."/>
            <person name="Watkins K.L."/>
            <person name="Yang Q."/>
            <person name="Yu C."/>
            <person name="Zafar N."/>
            <person name="Zhou L."/>
            <person name="Kuske C.R."/>
        </authorList>
    </citation>
    <scope>NUCLEOTIDE SEQUENCE [LARGE SCALE GENOMIC DNA]</scope>
    <source>
        <strain evidence="4 5">Ellin345</strain>
    </source>
</reference>
<dbReference type="OrthoDB" id="9762302at2"/>
<keyword evidence="5" id="KW-1185">Reference proteome</keyword>
<protein>
    <submittedName>
        <fullName evidence="4">Peptidase M1, membrane alanine aminopeptidase</fullName>
    </submittedName>
</protein>
<dbReference type="InterPro" id="IPR011990">
    <property type="entry name" value="TPR-like_helical_dom_sf"/>
</dbReference>
<dbReference type="SUPFAM" id="SSF48452">
    <property type="entry name" value="TPR-like"/>
    <property type="match status" value="1"/>
</dbReference>
<dbReference type="SUPFAM" id="SSF63737">
    <property type="entry name" value="Leukotriene A4 hydrolase N-terminal domain"/>
    <property type="match status" value="1"/>
</dbReference>
<dbReference type="EnsemblBacteria" id="ABF41537">
    <property type="protein sequence ID" value="ABF41537"/>
    <property type="gene ID" value="Acid345_2536"/>
</dbReference>
<keyword evidence="1" id="KW-0802">TPR repeat</keyword>
<sequence>MQSARRSVGRAAAFLLALIVCVPALHAANEKIRLHVDDYQIDATIAPVTHKLTARAKVKFTALEDLATATLELNNALRVTAVTDDKGQTLQAERVSQDNTVRVALPAGLPKGQSMSLTFDYEGTLSNADESPVEGLKLAYVGNDITYLLYASRWFPMSNYGINRFSATISITAPTDFEIIGSGKESSGKVSIAGGESEEPKSAAAKARRQLGNTRDVQAKKEAAPSGATHTVTYTWDKPSFPGTIIAGKFVKTTSSEGGLNLTVWTLDDKKKFAQEYASTATKELFFDITLFAPPISSTLNIVQLPDDTVPSAWAPEIAAIAGHNIGEKVNYRLLANTIAHQWWGVEVSPANKNDWWLNDGFARYTEALYLEHLVGTAGFEEAVKDMSVGALAYQSVPLSSIGTLDVFSPEFQSVVSDKGAMILHMLRFVLGDSKFNTAMRTFAQQNSMKPVTVDQFREACEKIYGNSLVWFFSQWVDSTSAPEFKNKYTIFRMGNGKGFRIVGEISQDLDLFHMPVEMKVDTDGKTENKTIDVVGTNSPYALETFGKPRRITIDPNDRVLKNSTDIQLRTAILRGQALVQQGDLAEALKQFQSALAINKNSSLGHYRIAEVFYLQRNYQAAANEYRDSLNGDGEPRWTEVWSYIQLGKIFDITGQRERAVNSYRQAIQTNDNTQGAMDDARKYLNKPYEREKTSAQQ</sequence>
<dbReference type="PROSITE" id="PS50005">
    <property type="entry name" value="TPR"/>
    <property type="match status" value="2"/>
</dbReference>
<feature type="signal peptide" evidence="2">
    <location>
        <begin position="1"/>
        <end position="27"/>
    </location>
</feature>
<dbReference type="Pfam" id="PF01433">
    <property type="entry name" value="Peptidase_M1"/>
    <property type="match status" value="1"/>
</dbReference>
<dbReference type="GO" id="GO:0043171">
    <property type="term" value="P:peptide catabolic process"/>
    <property type="evidence" value="ECO:0007669"/>
    <property type="project" value="TreeGrafter"/>
</dbReference>
<feature type="repeat" description="TPR" evidence="1">
    <location>
        <begin position="641"/>
        <end position="674"/>
    </location>
</feature>
<dbReference type="GO" id="GO:0016020">
    <property type="term" value="C:membrane"/>
    <property type="evidence" value="ECO:0007669"/>
    <property type="project" value="TreeGrafter"/>
</dbReference>
<evidence type="ECO:0000256" key="1">
    <source>
        <dbReference type="PROSITE-ProRule" id="PRU00339"/>
    </source>
</evidence>
<dbReference type="AlphaFoldDB" id="Q1INL3"/>
<dbReference type="Gene3D" id="2.60.40.1730">
    <property type="entry name" value="tricorn interacting facor f3 domain"/>
    <property type="match status" value="1"/>
</dbReference>
<dbReference type="GO" id="GO:0070006">
    <property type="term" value="F:metalloaminopeptidase activity"/>
    <property type="evidence" value="ECO:0007669"/>
    <property type="project" value="TreeGrafter"/>
</dbReference>
<dbReference type="InterPro" id="IPR042097">
    <property type="entry name" value="Aminopeptidase_N-like_N_sf"/>
</dbReference>
<evidence type="ECO:0000256" key="2">
    <source>
        <dbReference type="SAM" id="SignalP"/>
    </source>
</evidence>
<dbReference type="Pfam" id="PF13414">
    <property type="entry name" value="TPR_11"/>
    <property type="match status" value="1"/>
</dbReference>
<name>Q1INL3_KORVE</name>
<evidence type="ECO:0000259" key="3">
    <source>
        <dbReference type="Pfam" id="PF01433"/>
    </source>
</evidence>
<gene>
    <name evidence="4" type="ordered locus">Acid345_2536</name>
</gene>
<proteinExistence type="predicted"/>
<dbReference type="STRING" id="204669.Acid345_2536"/>
<dbReference type="HOGENOM" id="CLU_420209_0_0_0"/>
<feature type="chain" id="PRO_5004190994" evidence="2">
    <location>
        <begin position="28"/>
        <end position="698"/>
    </location>
</feature>